<dbReference type="GeneID" id="85325497"/>
<dbReference type="SUPFAM" id="SSF55729">
    <property type="entry name" value="Acyl-CoA N-acyltransferases (Nat)"/>
    <property type="match status" value="1"/>
</dbReference>
<gene>
    <name evidence="2" type="ORF">B0T26DRAFT_715119</name>
</gene>
<dbReference type="RefSeq" id="XP_060294065.1">
    <property type="nucleotide sequence ID" value="XM_060442227.1"/>
</dbReference>
<accession>A0AA40ABE8</accession>
<sequence>MEPVVYTPRLKLTLVTKAERGSPEYEWLHILWSDEKASFWSFNGRSKSTEETEKLIASTFPTPQAGEEKSYRVVYAVHALLEPWTPGDGTSQPRDQLSELIGMVSLRSLNVGFVLPMPEELMIPAAEAATTLLAEISYMYLPGAWGKGYATESVRAALAAYGRAKSFWAPWERVYVRAIVNGRNRPSARVLDKIMTHKGTWEWTAPGKPLFIGGEWREQDFLEIYGMHVLE</sequence>
<dbReference type="InterPro" id="IPR051531">
    <property type="entry name" value="N-acetyltransferase"/>
</dbReference>
<dbReference type="InterPro" id="IPR000182">
    <property type="entry name" value="GNAT_dom"/>
</dbReference>
<dbReference type="InterPro" id="IPR016181">
    <property type="entry name" value="Acyl_CoA_acyltransferase"/>
</dbReference>
<name>A0AA40ABE8_9PEZI</name>
<dbReference type="AlphaFoldDB" id="A0AA40ABE8"/>
<feature type="domain" description="N-acetyltransferase" evidence="1">
    <location>
        <begin position="29"/>
        <end position="194"/>
    </location>
</feature>
<dbReference type="PANTHER" id="PTHR43792:SF1">
    <property type="entry name" value="N-ACETYLTRANSFERASE DOMAIN-CONTAINING PROTEIN"/>
    <property type="match status" value="1"/>
</dbReference>
<evidence type="ECO:0000313" key="2">
    <source>
        <dbReference type="EMBL" id="KAK0712742.1"/>
    </source>
</evidence>
<evidence type="ECO:0000313" key="3">
    <source>
        <dbReference type="Proteomes" id="UP001172101"/>
    </source>
</evidence>
<dbReference type="Gene3D" id="3.40.630.30">
    <property type="match status" value="1"/>
</dbReference>
<organism evidence="2 3">
    <name type="scientific">Lasiosphaeria miniovina</name>
    <dbReference type="NCBI Taxonomy" id="1954250"/>
    <lineage>
        <taxon>Eukaryota</taxon>
        <taxon>Fungi</taxon>
        <taxon>Dikarya</taxon>
        <taxon>Ascomycota</taxon>
        <taxon>Pezizomycotina</taxon>
        <taxon>Sordariomycetes</taxon>
        <taxon>Sordariomycetidae</taxon>
        <taxon>Sordariales</taxon>
        <taxon>Lasiosphaeriaceae</taxon>
        <taxon>Lasiosphaeria</taxon>
    </lineage>
</organism>
<proteinExistence type="predicted"/>
<dbReference type="Proteomes" id="UP001172101">
    <property type="component" value="Unassembled WGS sequence"/>
</dbReference>
<evidence type="ECO:0000259" key="1">
    <source>
        <dbReference type="Pfam" id="PF13302"/>
    </source>
</evidence>
<dbReference type="PANTHER" id="PTHR43792">
    <property type="entry name" value="GNAT FAMILY, PUTATIVE (AFU_ORTHOLOGUE AFUA_3G00765)-RELATED-RELATED"/>
    <property type="match status" value="1"/>
</dbReference>
<dbReference type="EMBL" id="JAUIRO010000005">
    <property type="protein sequence ID" value="KAK0712742.1"/>
    <property type="molecule type" value="Genomic_DNA"/>
</dbReference>
<keyword evidence="3" id="KW-1185">Reference proteome</keyword>
<protein>
    <recommendedName>
        <fullName evidence="1">N-acetyltransferase domain-containing protein</fullName>
    </recommendedName>
</protein>
<dbReference type="GO" id="GO:0016747">
    <property type="term" value="F:acyltransferase activity, transferring groups other than amino-acyl groups"/>
    <property type="evidence" value="ECO:0007669"/>
    <property type="project" value="InterPro"/>
</dbReference>
<comment type="caution">
    <text evidence="2">The sequence shown here is derived from an EMBL/GenBank/DDBJ whole genome shotgun (WGS) entry which is preliminary data.</text>
</comment>
<reference evidence="2" key="1">
    <citation type="submission" date="2023-06" db="EMBL/GenBank/DDBJ databases">
        <title>Genome-scale phylogeny and comparative genomics of the fungal order Sordariales.</title>
        <authorList>
            <consortium name="Lawrence Berkeley National Laboratory"/>
            <person name="Hensen N."/>
            <person name="Bonometti L."/>
            <person name="Westerberg I."/>
            <person name="Brannstrom I.O."/>
            <person name="Guillou S."/>
            <person name="Cros-Aarteil S."/>
            <person name="Calhoun S."/>
            <person name="Haridas S."/>
            <person name="Kuo A."/>
            <person name="Mondo S."/>
            <person name="Pangilinan J."/>
            <person name="Riley R."/>
            <person name="LaButti K."/>
            <person name="Andreopoulos B."/>
            <person name="Lipzen A."/>
            <person name="Chen C."/>
            <person name="Yanf M."/>
            <person name="Daum C."/>
            <person name="Ng V."/>
            <person name="Clum A."/>
            <person name="Steindorff A."/>
            <person name="Ohm R."/>
            <person name="Martin F."/>
            <person name="Silar P."/>
            <person name="Natvig D."/>
            <person name="Lalanne C."/>
            <person name="Gautier V."/>
            <person name="Ament-velasquez S.L."/>
            <person name="Kruys A."/>
            <person name="Hutchinson M.I."/>
            <person name="Powell A.J."/>
            <person name="Barry K."/>
            <person name="Miller A.N."/>
            <person name="Grigoriev I.V."/>
            <person name="Debuchy R."/>
            <person name="Gladieux P."/>
            <person name="Thoren M.H."/>
            <person name="Johannesson H."/>
        </authorList>
    </citation>
    <scope>NUCLEOTIDE SEQUENCE</scope>
    <source>
        <strain evidence="2">SMH2392-1A</strain>
    </source>
</reference>
<dbReference type="Pfam" id="PF13302">
    <property type="entry name" value="Acetyltransf_3"/>
    <property type="match status" value="1"/>
</dbReference>